<sequence>MEEVERTRDLRGDSPKAVGRQYRPDGVVQHQAYARQDHKKESNKKNQASLQDPGWTLAGQPRMTVCTGQPSIKVGRPRGVLNSDQPEWVVVSPISLLKDSKSSSALLQLRNGSICPKF</sequence>
<dbReference type="EnsemblPlants" id="evm.model.01.2211">
    <property type="protein sequence ID" value="cds.evm.model.01.2211"/>
    <property type="gene ID" value="evm.TU.01.2211"/>
</dbReference>
<evidence type="ECO:0000256" key="1">
    <source>
        <dbReference type="SAM" id="MobiDB-lite"/>
    </source>
</evidence>
<name>A0A803NK82_CANSA</name>
<keyword evidence="3" id="KW-1185">Reference proteome</keyword>
<reference evidence="2" key="1">
    <citation type="submission" date="2018-11" db="EMBL/GenBank/DDBJ databases">
        <authorList>
            <person name="Grassa J C."/>
        </authorList>
    </citation>
    <scope>NUCLEOTIDE SEQUENCE [LARGE SCALE GENOMIC DNA]</scope>
</reference>
<organism evidence="2 3">
    <name type="scientific">Cannabis sativa</name>
    <name type="common">Hemp</name>
    <name type="synonym">Marijuana</name>
    <dbReference type="NCBI Taxonomy" id="3483"/>
    <lineage>
        <taxon>Eukaryota</taxon>
        <taxon>Viridiplantae</taxon>
        <taxon>Streptophyta</taxon>
        <taxon>Embryophyta</taxon>
        <taxon>Tracheophyta</taxon>
        <taxon>Spermatophyta</taxon>
        <taxon>Magnoliopsida</taxon>
        <taxon>eudicotyledons</taxon>
        <taxon>Gunneridae</taxon>
        <taxon>Pentapetalae</taxon>
        <taxon>rosids</taxon>
        <taxon>fabids</taxon>
        <taxon>Rosales</taxon>
        <taxon>Cannabaceae</taxon>
        <taxon>Cannabis</taxon>
    </lineage>
</organism>
<protein>
    <submittedName>
        <fullName evidence="2">Uncharacterized protein</fullName>
    </submittedName>
</protein>
<feature type="region of interest" description="Disordered" evidence="1">
    <location>
        <begin position="1"/>
        <end position="62"/>
    </location>
</feature>
<reference evidence="2" key="2">
    <citation type="submission" date="2021-03" db="UniProtKB">
        <authorList>
            <consortium name="EnsemblPlants"/>
        </authorList>
    </citation>
    <scope>IDENTIFICATION</scope>
</reference>
<feature type="compositionally biased region" description="Basic and acidic residues" evidence="1">
    <location>
        <begin position="35"/>
        <end position="44"/>
    </location>
</feature>
<proteinExistence type="predicted"/>
<dbReference type="Gramene" id="evm.model.01.2211">
    <property type="protein sequence ID" value="cds.evm.model.01.2211"/>
    <property type="gene ID" value="evm.TU.01.2211"/>
</dbReference>
<evidence type="ECO:0000313" key="3">
    <source>
        <dbReference type="Proteomes" id="UP000596661"/>
    </source>
</evidence>
<feature type="compositionally biased region" description="Basic and acidic residues" evidence="1">
    <location>
        <begin position="1"/>
        <end position="14"/>
    </location>
</feature>
<dbReference type="AlphaFoldDB" id="A0A803NK82"/>
<dbReference type="Proteomes" id="UP000596661">
    <property type="component" value="Chromosome 1"/>
</dbReference>
<evidence type="ECO:0000313" key="2">
    <source>
        <dbReference type="EnsemblPlants" id="cds.evm.model.01.2211"/>
    </source>
</evidence>
<dbReference type="EMBL" id="UZAU01000062">
    <property type="status" value="NOT_ANNOTATED_CDS"/>
    <property type="molecule type" value="Genomic_DNA"/>
</dbReference>
<accession>A0A803NK82</accession>